<reference evidence="1 2" key="1">
    <citation type="journal article" date="2021" name="Hortic Res">
        <title>High-quality reference genome and annotation aids understanding of berry development for evergreen blueberry (Vaccinium darrowii).</title>
        <authorList>
            <person name="Yu J."/>
            <person name="Hulse-Kemp A.M."/>
            <person name="Babiker E."/>
            <person name="Staton M."/>
        </authorList>
    </citation>
    <scope>NUCLEOTIDE SEQUENCE [LARGE SCALE GENOMIC DNA]</scope>
    <source>
        <strain evidence="2">cv. NJ 8807/NJ 8810</strain>
        <tissue evidence="1">Young leaf</tissue>
    </source>
</reference>
<dbReference type="EMBL" id="CM037157">
    <property type="protein sequence ID" value="KAH7848525.1"/>
    <property type="molecule type" value="Genomic_DNA"/>
</dbReference>
<proteinExistence type="predicted"/>
<keyword evidence="2" id="KW-1185">Reference proteome</keyword>
<accession>A0ACB7Y4X2</accession>
<gene>
    <name evidence="1" type="ORF">Vadar_003957</name>
</gene>
<name>A0ACB7Y4X2_9ERIC</name>
<evidence type="ECO:0000313" key="2">
    <source>
        <dbReference type="Proteomes" id="UP000828048"/>
    </source>
</evidence>
<comment type="caution">
    <text evidence="1">The sequence shown here is derived from an EMBL/GenBank/DDBJ whole genome shotgun (WGS) entry which is preliminary data.</text>
</comment>
<protein>
    <submittedName>
        <fullName evidence="1">Uncharacterized protein</fullName>
    </submittedName>
</protein>
<dbReference type="Proteomes" id="UP000828048">
    <property type="component" value="Chromosome 7"/>
</dbReference>
<organism evidence="1 2">
    <name type="scientific">Vaccinium darrowii</name>
    <dbReference type="NCBI Taxonomy" id="229202"/>
    <lineage>
        <taxon>Eukaryota</taxon>
        <taxon>Viridiplantae</taxon>
        <taxon>Streptophyta</taxon>
        <taxon>Embryophyta</taxon>
        <taxon>Tracheophyta</taxon>
        <taxon>Spermatophyta</taxon>
        <taxon>Magnoliopsida</taxon>
        <taxon>eudicotyledons</taxon>
        <taxon>Gunneridae</taxon>
        <taxon>Pentapetalae</taxon>
        <taxon>asterids</taxon>
        <taxon>Ericales</taxon>
        <taxon>Ericaceae</taxon>
        <taxon>Vaccinioideae</taxon>
        <taxon>Vaccinieae</taxon>
        <taxon>Vaccinium</taxon>
    </lineage>
</organism>
<sequence>MAGLQRSAVSLRRQGSSGLARGEKFFSEELNQANPRDHQDGEPKKLAVSWGPSQMQQQDGAKEKPRVSMPSPMKHSRSESDMYHLSCKDVRVGIAGLPRSTISFRRQGSSGAVWDDNCFPVELNQEKPKEKQDGEERESREPNQEKPEGQKDGENKESGVPRLQQRKHNQSRRMGYRCCNIEDVIENSVTPRMSPWMNPPSPKVSGCDFCGAVVNQ</sequence>
<evidence type="ECO:0000313" key="1">
    <source>
        <dbReference type="EMBL" id="KAH7848525.1"/>
    </source>
</evidence>